<evidence type="ECO:0000259" key="2">
    <source>
        <dbReference type="Pfam" id="PF12697"/>
    </source>
</evidence>
<dbReference type="InterPro" id="IPR029058">
    <property type="entry name" value="AB_hydrolase_fold"/>
</dbReference>
<dbReference type="Pfam" id="PF12697">
    <property type="entry name" value="Abhydrolase_6"/>
    <property type="match status" value="1"/>
</dbReference>
<dbReference type="PANTHER" id="PTHR43798">
    <property type="entry name" value="MONOACYLGLYCEROL LIPASE"/>
    <property type="match status" value="1"/>
</dbReference>
<comment type="caution">
    <text evidence="3">The sequence shown here is derived from an EMBL/GenBank/DDBJ whole genome shotgun (WGS) entry which is preliminary data.</text>
</comment>
<keyword evidence="1" id="KW-0378">Hydrolase</keyword>
<evidence type="ECO:0000256" key="1">
    <source>
        <dbReference type="ARBA" id="ARBA00022801"/>
    </source>
</evidence>
<reference evidence="4" key="1">
    <citation type="journal article" date="2019" name="Int. J. Syst. Evol. Microbiol.">
        <title>The Global Catalogue of Microorganisms (GCM) 10K type strain sequencing project: providing services to taxonomists for standard genome sequencing and annotation.</title>
        <authorList>
            <consortium name="The Broad Institute Genomics Platform"/>
            <consortium name="The Broad Institute Genome Sequencing Center for Infectious Disease"/>
            <person name="Wu L."/>
            <person name="Ma J."/>
        </authorList>
    </citation>
    <scope>NUCLEOTIDE SEQUENCE [LARGE SCALE GENOMIC DNA]</scope>
    <source>
        <strain evidence="4">CGMCC 1.12482</strain>
    </source>
</reference>
<name>A0ABQ1Q209_9GAMM</name>
<dbReference type="EMBL" id="BMFF01000009">
    <property type="protein sequence ID" value="GGD10970.1"/>
    <property type="molecule type" value="Genomic_DNA"/>
</dbReference>
<evidence type="ECO:0000313" key="3">
    <source>
        <dbReference type="EMBL" id="GGD10970.1"/>
    </source>
</evidence>
<dbReference type="Gene3D" id="3.40.50.1820">
    <property type="entry name" value="alpha/beta hydrolase"/>
    <property type="match status" value="1"/>
</dbReference>
<dbReference type="InterPro" id="IPR050266">
    <property type="entry name" value="AB_hydrolase_sf"/>
</dbReference>
<keyword evidence="4" id="KW-1185">Reference proteome</keyword>
<proteinExistence type="predicted"/>
<organism evidence="3 4">
    <name type="scientific">Halopseudomonas salina</name>
    <dbReference type="NCBI Taxonomy" id="1323744"/>
    <lineage>
        <taxon>Bacteria</taxon>
        <taxon>Pseudomonadati</taxon>
        <taxon>Pseudomonadota</taxon>
        <taxon>Gammaproteobacteria</taxon>
        <taxon>Pseudomonadales</taxon>
        <taxon>Pseudomonadaceae</taxon>
        <taxon>Halopseudomonas</taxon>
    </lineage>
</organism>
<feature type="domain" description="AB hydrolase-1" evidence="2">
    <location>
        <begin position="7"/>
        <end position="229"/>
    </location>
</feature>
<dbReference type="RefSeq" id="WP_150279227.1">
    <property type="nucleotide sequence ID" value="NZ_BMFF01000009.1"/>
</dbReference>
<dbReference type="InterPro" id="IPR000073">
    <property type="entry name" value="AB_hydrolase_1"/>
</dbReference>
<evidence type="ECO:0000313" key="4">
    <source>
        <dbReference type="Proteomes" id="UP000638188"/>
    </source>
</evidence>
<accession>A0ABQ1Q209</accession>
<gene>
    <name evidence="3" type="ORF">GCM10007418_32450</name>
</gene>
<dbReference type="PANTHER" id="PTHR43798:SF31">
    <property type="entry name" value="AB HYDROLASE SUPERFAMILY PROTEIN YCLE"/>
    <property type="match status" value="1"/>
</dbReference>
<protein>
    <submittedName>
        <fullName evidence="3">Transporter</fullName>
    </submittedName>
</protein>
<dbReference type="SUPFAM" id="SSF53474">
    <property type="entry name" value="alpha/beta-Hydrolases"/>
    <property type="match status" value="1"/>
</dbReference>
<dbReference type="Proteomes" id="UP000638188">
    <property type="component" value="Unassembled WGS sequence"/>
</dbReference>
<sequence>MTDISLLPGWAMAPTTMQSLRDALLERLPASRVGCHALPAIQLSSMEPDLTALAESLKPGVLVGWSLGGMLALQLQRRFPERFSAVVTIATNACFVARADWPTAMPSDTFKQFFADMRSEPEKTLKRFALLVTQGSAQRRSLGKLLEWDRADHQQRLNGLALLAVVDNRVPLSRSVAPMLHCLGANDALVPADAAGPLERLAEPGVARVVVHPEASHAIVLEQPLWLADQIAGFLETANV</sequence>